<keyword evidence="6" id="KW-0004">4Fe-4S</keyword>
<dbReference type="Proteomes" id="UP000198867">
    <property type="component" value="Unassembled WGS sequence"/>
</dbReference>
<keyword evidence="11" id="KW-0408">Iron</keyword>
<dbReference type="InterPro" id="IPR017205">
    <property type="entry name" value="Sig_transdc_His_kinase_ChrS"/>
</dbReference>
<comment type="catalytic activity">
    <reaction evidence="1">
        <text>ATP + protein L-histidine = ADP + protein N-phospho-L-histidine.</text>
        <dbReference type="EC" id="2.7.13.3"/>
    </reaction>
</comment>
<dbReference type="GO" id="GO:0046872">
    <property type="term" value="F:metal ion binding"/>
    <property type="evidence" value="ECO:0007669"/>
    <property type="project" value="UniProtKB-KW"/>
</dbReference>
<evidence type="ECO:0000259" key="17">
    <source>
        <dbReference type="PROSITE" id="PS50109"/>
    </source>
</evidence>
<keyword evidence="16" id="KW-1133">Transmembrane helix</keyword>
<accession>A0A1I5B4R7</accession>
<evidence type="ECO:0000256" key="11">
    <source>
        <dbReference type="ARBA" id="ARBA00023004"/>
    </source>
</evidence>
<dbReference type="GO" id="GO:0016020">
    <property type="term" value="C:membrane"/>
    <property type="evidence" value="ECO:0007669"/>
    <property type="project" value="InterPro"/>
</dbReference>
<keyword evidence="16" id="KW-0812">Transmembrane</keyword>
<evidence type="ECO:0000313" key="18">
    <source>
        <dbReference type="EMBL" id="SFN69683.1"/>
    </source>
</evidence>
<dbReference type="GO" id="GO:0000155">
    <property type="term" value="F:phosphorelay sensor kinase activity"/>
    <property type="evidence" value="ECO:0007669"/>
    <property type="project" value="InterPro"/>
</dbReference>
<keyword evidence="13" id="KW-0411">Iron-sulfur</keyword>
<dbReference type="Pfam" id="PF07730">
    <property type="entry name" value="HisKA_3"/>
    <property type="match status" value="1"/>
</dbReference>
<evidence type="ECO:0000256" key="6">
    <source>
        <dbReference type="ARBA" id="ARBA00022485"/>
    </source>
</evidence>
<proteinExistence type="predicted"/>
<feature type="transmembrane region" description="Helical" evidence="16">
    <location>
        <begin position="41"/>
        <end position="63"/>
    </location>
</feature>
<feature type="transmembrane region" description="Helical" evidence="16">
    <location>
        <begin position="139"/>
        <end position="162"/>
    </location>
</feature>
<keyword evidence="12" id="KW-0902">Two-component regulatory system</keyword>
<keyword evidence="8" id="KW-0808">Transferase</keyword>
<keyword evidence="9" id="KW-0479">Metal-binding</keyword>
<feature type="transmembrane region" description="Helical" evidence="16">
    <location>
        <begin position="75"/>
        <end position="108"/>
    </location>
</feature>
<dbReference type="PRINTS" id="PR00344">
    <property type="entry name" value="BCTRLSENSOR"/>
</dbReference>
<name>A0A1I5B4R7_9MICO</name>
<dbReference type="AlphaFoldDB" id="A0A1I5B4R7"/>
<evidence type="ECO:0000256" key="8">
    <source>
        <dbReference type="ARBA" id="ARBA00022679"/>
    </source>
</evidence>
<dbReference type="EC" id="2.7.13.3" evidence="4"/>
<dbReference type="InterPro" id="IPR036890">
    <property type="entry name" value="HATPase_C_sf"/>
</dbReference>
<dbReference type="EMBL" id="FOVM01000004">
    <property type="protein sequence ID" value="SFN69683.1"/>
    <property type="molecule type" value="Genomic_DNA"/>
</dbReference>
<evidence type="ECO:0000256" key="5">
    <source>
        <dbReference type="ARBA" id="ARBA00017322"/>
    </source>
</evidence>
<dbReference type="GO" id="GO:0005737">
    <property type="term" value="C:cytoplasm"/>
    <property type="evidence" value="ECO:0007669"/>
    <property type="project" value="UniProtKB-SubCell"/>
</dbReference>
<gene>
    <name evidence="18" type="ORF">SAMN05216219_1729</name>
</gene>
<dbReference type="InterPro" id="IPR003594">
    <property type="entry name" value="HATPase_dom"/>
</dbReference>
<dbReference type="InterPro" id="IPR005467">
    <property type="entry name" value="His_kinase_dom"/>
</dbReference>
<dbReference type="InterPro" id="IPR011712">
    <property type="entry name" value="Sig_transdc_His_kin_sub3_dim/P"/>
</dbReference>
<dbReference type="RefSeq" id="WP_090710568.1">
    <property type="nucleotide sequence ID" value="NZ_FOVM01000004.1"/>
</dbReference>
<evidence type="ECO:0000256" key="12">
    <source>
        <dbReference type="ARBA" id="ARBA00023012"/>
    </source>
</evidence>
<feature type="transmembrane region" description="Helical" evidence="16">
    <location>
        <begin position="15"/>
        <end position="34"/>
    </location>
</feature>
<keyword evidence="10 18" id="KW-0418">Kinase</keyword>
<feature type="transmembrane region" description="Helical" evidence="16">
    <location>
        <begin position="115"/>
        <end position="133"/>
    </location>
</feature>
<dbReference type="OrthoDB" id="144293at2"/>
<dbReference type="GO" id="GO:0051539">
    <property type="term" value="F:4 iron, 4 sulfur cluster binding"/>
    <property type="evidence" value="ECO:0007669"/>
    <property type="project" value="UniProtKB-KW"/>
</dbReference>
<dbReference type="CDD" id="cd16917">
    <property type="entry name" value="HATPase_UhpB-NarQ-NarX-like"/>
    <property type="match status" value="1"/>
</dbReference>
<dbReference type="GO" id="GO:0046983">
    <property type="term" value="F:protein dimerization activity"/>
    <property type="evidence" value="ECO:0007669"/>
    <property type="project" value="InterPro"/>
</dbReference>
<dbReference type="InterPro" id="IPR050482">
    <property type="entry name" value="Sensor_HK_TwoCompSys"/>
</dbReference>
<evidence type="ECO:0000256" key="15">
    <source>
        <dbReference type="ARBA" id="ARBA00030800"/>
    </source>
</evidence>
<dbReference type="PANTHER" id="PTHR24421">
    <property type="entry name" value="NITRATE/NITRITE SENSOR PROTEIN NARX-RELATED"/>
    <property type="match status" value="1"/>
</dbReference>
<comment type="cofactor">
    <cofactor evidence="2">
        <name>[4Fe-4S] cluster</name>
        <dbReference type="ChEBI" id="CHEBI:49883"/>
    </cofactor>
</comment>
<organism evidence="18 19">
    <name type="scientific">Mycetocola miduiensis</name>
    <dbReference type="NCBI Taxonomy" id="995034"/>
    <lineage>
        <taxon>Bacteria</taxon>
        <taxon>Bacillati</taxon>
        <taxon>Actinomycetota</taxon>
        <taxon>Actinomycetes</taxon>
        <taxon>Micrococcales</taxon>
        <taxon>Microbacteriaceae</taxon>
        <taxon>Mycetocola</taxon>
    </lineage>
</organism>
<evidence type="ECO:0000256" key="13">
    <source>
        <dbReference type="ARBA" id="ARBA00023014"/>
    </source>
</evidence>
<feature type="domain" description="Histidine kinase" evidence="17">
    <location>
        <begin position="198"/>
        <end position="399"/>
    </location>
</feature>
<dbReference type="Gene3D" id="1.20.5.1930">
    <property type="match status" value="1"/>
</dbReference>
<sequence length="412" mass="43387">MNHSALTPVFAGLRWSLHALLIALVVVIIVLSAIADDPDSALIHTLASVFLAVYLGGSLLAHLKPEFVLASPWVRWLWLAALSLIWLGMLWLTPDAAFIVFPLFFLYLQLLPSRAAVLAVAASTALSVIAIGAHSEFTVGGVIGPMIGAGVAVAIGFGYRALYREAEERQQLITELVETRGELALAERAAGVLAERERLAREIHDTVAQALSSIQLLLHAAERLDGNRPGLEQLQLARQTAADSLVDTRRIIGELTPPALDDRTLPGALARLADSTAETLRAAGTPATVNFQLEGVPVALPMSVNATLLRIAQGAIANVVRHARATRADLTLTYQSDSVSLDVVDDGVGFDPATTAAEAGESFGLRAIRQRVESLGGLLSVESALGEGTAIAVTIPVLDPAASAASRPEVSA</sequence>
<dbReference type="InterPro" id="IPR004358">
    <property type="entry name" value="Sig_transdc_His_kin-like_C"/>
</dbReference>
<dbReference type="SUPFAM" id="SSF55874">
    <property type="entry name" value="ATPase domain of HSP90 chaperone/DNA topoisomerase II/histidine kinase"/>
    <property type="match status" value="1"/>
</dbReference>
<evidence type="ECO:0000256" key="14">
    <source>
        <dbReference type="ARBA" id="ARBA00024827"/>
    </source>
</evidence>
<dbReference type="PIRSF" id="PIRSF037434">
    <property type="entry name" value="STHK_ChrS"/>
    <property type="match status" value="1"/>
</dbReference>
<dbReference type="Pfam" id="PF02518">
    <property type="entry name" value="HATPase_c"/>
    <property type="match status" value="1"/>
</dbReference>
<dbReference type="STRING" id="995034.SAMN05216219_1729"/>
<evidence type="ECO:0000256" key="4">
    <source>
        <dbReference type="ARBA" id="ARBA00012438"/>
    </source>
</evidence>
<comment type="subcellular location">
    <subcellularLocation>
        <location evidence="3">Cytoplasm</location>
    </subcellularLocation>
</comment>
<evidence type="ECO:0000256" key="7">
    <source>
        <dbReference type="ARBA" id="ARBA00022490"/>
    </source>
</evidence>
<reference evidence="19" key="1">
    <citation type="submission" date="2016-10" db="EMBL/GenBank/DDBJ databases">
        <authorList>
            <person name="Varghese N."/>
            <person name="Submissions S."/>
        </authorList>
    </citation>
    <scope>NUCLEOTIDE SEQUENCE [LARGE SCALE GENOMIC DNA]</scope>
    <source>
        <strain evidence="19">CGMCC 1.11101</strain>
    </source>
</reference>
<dbReference type="SMART" id="SM00387">
    <property type="entry name" value="HATPase_c"/>
    <property type="match status" value="1"/>
</dbReference>
<evidence type="ECO:0000256" key="3">
    <source>
        <dbReference type="ARBA" id="ARBA00004496"/>
    </source>
</evidence>
<evidence type="ECO:0000256" key="10">
    <source>
        <dbReference type="ARBA" id="ARBA00022777"/>
    </source>
</evidence>
<dbReference type="PROSITE" id="PS50109">
    <property type="entry name" value="HIS_KIN"/>
    <property type="match status" value="1"/>
</dbReference>
<keyword evidence="16" id="KW-0472">Membrane</keyword>
<dbReference type="PANTHER" id="PTHR24421:SF62">
    <property type="entry name" value="SENSORY TRANSDUCTION HISTIDINE KINASE"/>
    <property type="match status" value="1"/>
</dbReference>
<evidence type="ECO:0000256" key="16">
    <source>
        <dbReference type="SAM" id="Phobius"/>
    </source>
</evidence>
<evidence type="ECO:0000256" key="2">
    <source>
        <dbReference type="ARBA" id="ARBA00001966"/>
    </source>
</evidence>
<comment type="function">
    <text evidence="14">Member of the two-component regulatory system NreB/NreC involved in the control of dissimilatory nitrate/nitrite reduction in response to oxygen. NreB functions as a direct oxygen sensor histidine kinase which is autophosphorylated, in the absence of oxygen, probably at the conserved histidine residue, and transfers its phosphate group probably to a conserved aspartate residue of NreC. NreB/NreC activates the expression of the nitrate (narGHJI) and nitrite (nir) reductase operons, as well as the putative nitrate transporter gene narT.</text>
</comment>
<protein>
    <recommendedName>
        <fullName evidence="5">Oxygen sensor histidine kinase NreB</fullName>
        <ecNumber evidence="4">2.7.13.3</ecNumber>
    </recommendedName>
    <alternativeName>
        <fullName evidence="15">Nitrogen regulation protein B</fullName>
    </alternativeName>
</protein>
<dbReference type="Gene3D" id="3.30.565.10">
    <property type="entry name" value="Histidine kinase-like ATPase, C-terminal domain"/>
    <property type="match status" value="1"/>
</dbReference>
<keyword evidence="7" id="KW-0963">Cytoplasm</keyword>
<evidence type="ECO:0000256" key="9">
    <source>
        <dbReference type="ARBA" id="ARBA00022723"/>
    </source>
</evidence>
<evidence type="ECO:0000256" key="1">
    <source>
        <dbReference type="ARBA" id="ARBA00000085"/>
    </source>
</evidence>
<keyword evidence="19" id="KW-1185">Reference proteome</keyword>
<evidence type="ECO:0000313" key="19">
    <source>
        <dbReference type="Proteomes" id="UP000198867"/>
    </source>
</evidence>